<protein>
    <submittedName>
        <fullName evidence="1">Winged helix-turn-helix domain-containing protein</fullName>
    </submittedName>
</protein>
<dbReference type="PANTHER" id="PTHR30528:SF0">
    <property type="entry name" value="CYTOPLASMIC PROTEIN"/>
    <property type="match status" value="1"/>
</dbReference>
<dbReference type="RefSeq" id="WP_304184999.1">
    <property type="nucleotide sequence ID" value="NZ_DRGM01000194.1"/>
</dbReference>
<dbReference type="InterPro" id="IPR009351">
    <property type="entry name" value="AlkZ-like"/>
</dbReference>
<gene>
    <name evidence="1" type="ORF">ENH88_19955</name>
</gene>
<dbReference type="Proteomes" id="UP000886188">
    <property type="component" value="Unassembled WGS sequence"/>
</dbReference>
<dbReference type="EMBL" id="DRGM01000194">
    <property type="protein sequence ID" value="HEA18677.1"/>
    <property type="molecule type" value="Genomic_DNA"/>
</dbReference>
<accession>A0A7V1D2F5</accession>
<name>A0A7V1D2F5_9GAMM</name>
<sequence>MIQINSSEDFIRLRRIALAAQGLLKNSPFGDGLAGANKAISHIGYVQLDSISVVQRAHHHSLYSRVPNYSPDMLASMLENKAIFEYWAHAAAFLPIADFRFSLLYKHAIKSGQTHWYKNSDRKLMNELLTRIRIDGPLRSRDIKSNTSKSNGWWDWKPAKKALEQLYMEGDLMVSSREGFEKVYDLTERVLPVDINVQMPSLAEFAVHILEQQLRCHGLVSIKGLTYLRRNTKLKEAIKTLVNTRSQQGLLEQLQFSNGESYFLPTGAFEQPRVRVSEQLKILSPFDNSVIQRERLKSLFQFSYQLECYVPEAKRQYGYFCLPLLFGDVFIGRMDCKVHRKTAHLEIKSLHLDANELDITRVITAFGDAIIKFIAFQQCNSVSLTQVYPQRLTAVVQNILKSLQ</sequence>
<reference evidence="1" key="1">
    <citation type="journal article" date="2020" name="mSystems">
        <title>Genome- and Community-Level Interaction Insights into Carbon Utilization and Element Cycling Functions of Hydrothermarchaeota in Hydrothermal Sediment.</title>
        <authorList>
            <person name="Zhou Z."/>
            <person name="Liu Y."/>
            <person name="Xu W."/>
            <person name="Pan J."/>
            <person name="Luo Z.H."/>
            <person name="Li M."/>
        </authorList>
    </citation>
    <scope>NUCLEOTIDE SEQUENCE [LARGE SCALE GENOMIC DNA]</scope>
    <source>
        <strain evidence="1">HyVt-346</strain>
    </source>
</reference>
<comment type="caution">
    <text evidence="1">The sequence shown here is derived from an EMBL/GenBank/DDBJ whole genome shotgun (WGS) entry which is preliminary data.</text>
</comment>
<organism evidence="1">
    <name type="scientific">Pseudoalteromonas prydzensis</name>
    <dbReference type="NCBI Taxonomy" id="182141"/>
    <lineage>
        <taxon>Bacteria</taxon>
        <taxon>Pseudomonadati</taxon>
        <taxon>Pseudomonadota</taxon>
        <taxon>Gammaproteobacteria</taxon>
        <taxon>Alteromonadales</taxon>
        <taxon>Pseudoalteromonadaceae</taxon>
        <taxon>Pseudoalteromonas</taxon>
    </lineage>
</organism>
<dbReference type="Pfam" id="PF06224">
    <property type="entry name" value="AlkZ-like"/>
    <property type="match status" value="1"/>
</dbReference>
<proteinExistence type="predicted"/>
<dbReference type="AlphaFoldDB" id="A0A7V1D2F5"/>
<dbReference type="PANTHER" id="PTHR30528">
    <property type="entry name" value="CYTOPLASMIC PROTEIN"/>
    <property type="match status" value="1"/>
</dbReference>
<evidence type="ECO:0000313" key="1">
    <source>
        <dbReference type="EMBL" id="HEA18677.1"/>
    </source>
</evidence>